<dbReference type="AlphaFoldDB" id="A0A350H7T7"/>
<comment type="caution">
    <text evidence="2">The sequence shown here is derived from an EMBL/GenBank/DDBJ whole genome shotgun (WGS) entry which is preliminary data.</text>
</comment>
<keyword evidence="1" id="KW-1133">Transmembrane helix</keyword>
<protein>
    <submittedName>
        <fullName evidence="2">Uncharacterized protein</fullName>
    </submittedName>
</protein>
<evidence type="ECO:0000313" key="2">
    <source>
        <dbReference type="EMBL" id="HAV91603.1"/>
    </source>
</evidence>
<dbReference type="EMBL" id="DMZY01000007">
    <property type="protein sequence ID" value="HAV91603.1"/>
    <property type="molecule type" value="Genomic_DNA"/>
</dbReference>
<evidence type="ECO:0000313" key="3">
    <source>
        <dbReference type="Proteomes" id="UP000264062"/>
    </source>
</evidence>
<keyword evidence="1" id="KW-0472">Membrane</keyword>
<evidence type="ECO:0000256" key="1">
    <source>
        <dbReference type="SAM" id="Phobius"/>
    </source>
</evidence>
<feature type="transmembrane region" description="Helical" evidence="1">
    <location>
        <begin position="6"/>
        <end position="24"/>
    </location>
</feature>
<organism evidence="2 3">
    <name type="scientific">candidate division WOR-3 bacterium</name>
    <dbReference type="NCBI Taxonomy" id="2052148"/>
    <lineage>
        <taxon>Bacteria</taxon>
        <taxon>Bacteria division WOR-3</taxon>
    </lineage>
</organism>
<keyword evidence="1" id="KW-0812">Transmembrane</keyword>
<accession>A0A350H7T7</accession>
<dbReference type="Proteomes" id="UP000264062">
    <property type="component" value="Unassembled WGS sequence"/>
</dbReference>
<sequence length="255" mass="29621">MNRKILFSVIIIILGIGFVALYDFGCRKGREANEEQRIKRELAEIMEIIPVNKNPDADSIWDFCNKDIKITNINYYIRTEKNGITVEDYFDIKPKESDYTDSGIIIRTYDSDAFNSLFRHSIFIDYAKNRMCVENDSDFMILLTPIVTGKSWLTKMNLNGEDMDFITEIRRVDLQRSILVNWRSVALDGIIETYYESDKAVEGGHHLVRLNLRWSPQVNCFTEIVVKKLTETKKDTLRESIAIVLKEIVIDTGEK</sequence>
<name>A0A350H7T7_UNCW3</name>
<gene>
    <name evidence="2" type="ORF">DCW38_00215</name>
</gene>
<proteinExistence type="predicted"/>
<reference evidence="2 3" key="1">
    <citation type="journal article" date="2018" name="Nat. Biotechnol.">
        <title>A standardized bacterial taxonomy based on genome phylogeny substantially revises the tree of life.</title>
        <authorList>
            <person name="Parks D.H."/>
            <person name="Chuvochina M."/>
            <person name="Waite D.W."/>
            <person name="Rinke C."/>
            <person name="Skarshewski A."/>
            <person name="Chaumeil P.A."/>
            <person name="Hugenholtz P."/>
        </authorList>
    </citation>
    <scope>NUCLEOTIDE SEQUENCE [LARGE SCALE GENOMIC DNA]</scope>
    <source>
        <strain evidence="2">UBA9956</strain>
    </source>
</reference>